<evidence type="ECO:0000313" key="3">
    <source>
        <dbReference type="EMBL" id="KAL3729722.1"/>
    </source>
</evidence>
<evidence type="ECO:0000256" key="1">
    <source>
        <dbReference type="SAM" id="MobiDB-lite"/>
    </source>
</evidence>
<protein>
    <submittedName>
        <fullName evidence="2">Uncharacterized protein</fullName>
    </submittedName>
</protein>
<accession>A0ABD3JZE6</accession>
<feature type="region of interest" description="Disordered" evidence="1">
    <location>
        <begin position="73"/>
        <end position="96"/>
    </location>
</feature>
<gene>
    <name evidence="2" type="ORF">ACJRO7_026784</name>
    <name evidence="3" type="ORF">ACJRO7_026804</name>
</gene>
<organism evidence="2 4">
    <name type="scientific">Eucalyptus globulus</name>
    <name type="common">Tasmanian blue gum</name>
    <dbReference type="NCBI Taxonomy" id="34317"/>
    <lineage>
        <taxon>Eukaryota</taxon>
        <taxon>Viridiplantae</taxon>
        <taxon>Streptophyta</taxon>
        <taxon>Embryophyta</taxon>
        <taxon>Tracheophyta</taxon>
        <taxon>Spermatophyta</taxon>
        <taxon>Magnoliopsida</taxon>
        <taxon>eudicotyledons</taxon>
        <taxon>Gunneridae</taxon>
        <taxon>Pentapetalae</taxon>
        <taxon>rosids</taxon>
        <taxon>malvids</taxon>
        <taxon>Myrtales</taxon>
        <taxon>Myrtaceae</taxon>
        <taxon>Myrtoideae</taxon>
        <taxon>Eucalypteae</taxon>
        <taxon>Eucalyptus</taxon>
    </lineage>
</organism>
<dbReference type="EMBL" id="JBJKBG010000007">
    <property type="protein sequence ID" value="KAL3729702.1"/>
    <property type="molecule type" value="Genomic_DNA"/>
</dbReference>
<dbReference type="AlphaFoldDB" id="A0ABD3JZE6"/>
<sequence>MYCHLRPLATSTEAPSFEDFAARVRLFQLCHVQPTFHGASRLHRQIKPSNGCQQLLPPSSILLPRLLPPSSRVNRTKQAVDSSVFGPPAAQLSPEN</sequence>
<dbReference type="EMBL" id="JBJKBG010000007">
    <property type="protein sequence ID" value="KAL3729723.1"/>
    <property type="molecule type" value="Genomic_DNA"/>
</dbReference>
<comment type="caution">
    <text evidence="2">The sequence shown here is derived from an EMBL/GenBank/DDBJ whole genome shotgun (WGS) entry which is preliminary data.</text>
</comment>
<proteinExistence type="predicted"/>
<dbReference type="EMBL" id="JBJKBG010000007">
    <property type="protein sequence ID" value="KAL3729722.1"/>
    <property type="molecule type" value="Genomic_DNA"/>
</dbReference>
<keyword evidence="4" id="KW-1185">Reference proteome</keyword>
<evidence type="ECO:0000313" key="2">
    <source>
        <dbReference type="EMBL" id="KAL3729701.1"/>
    </source>
</evidence>
<dbReference type="Proteomes" id="UP001634007">
    <property type="component" value="Unassembled WGS sequence"/>
</dbReference>
<dbReference type="EMBL" id="JBJKBG010000007">
    <property type="protein sequence ID" value="KAL3729724.1"/>
    <property type="molecule type" value="Genomic_DNA"/>
</dbReference>
<name>A0ABD3JZE6_EUCGL</name>
<dbReference type="EMBL" id="JBJKBG010000007">
    <property type="protein sequence ID" value="KAL3729701.1"/>
    <property type="molecule type" value="Genomic_DNA"/>
</dbReference>
<evidence type="ECO:0000313" key="4">
    <source>
        <dbReference type="Proteomes" id="UP001634007"/>
    </source>
</evidence>
<reference evidence="2 4" key="1">
    <citation type="submission" date="2024-11" db="EMBL/GenBank/DDBJ databases">
        <title>Chromosome-level genome assembly of Eucalyptus globulus Labill. provides insights into its genome evolution.</title>
        <authorList>
            <person name="Li X."/>
        </authorList>
    </citation>
    <scope>NUCLEOTIDE SEQUENCE [LARGE SCALE GENOMIC DNA]</scope>
    <source>
        <strain evidence="2">CL2024</strain>
        <tissue evidence="2">Fresh tender leaves</tissue>
    </source>
</reference>